<name>A0ABV8CNJ6_9GAMM</name>
<feature type="domain" description="Lipopolysaccharide assembly protein A" evidence="6">
    <location>
        <begin position="13"/>
        <end position="71"/>
    </location>
</feature>
<comment type="caution">
    <text evidence="7">The sequence shown here is derived from an EMBL/GenBank/DDBJ whole genome shotgun (WGS) entry which is preliminary data.</text>
</comment>
<keyword evidence="3 5" id="KW-1133">Transmembrane helix</keyword>
<proteinExistence type="predicted"/>
<evidence type="ECO:0000259" key="6">
    <source>
        <dbReference type="Pfam" id="PF06305"/>
    </source>
</evidence>
<evidence type="ECO:0000256" key="3">
    <source>
        <dbReference type="ARBA" id="ARBA00022989"/>
    </source>
</evidence>
<organism evidence="7 8">
    <name type="scientific">Pseudaeromonas sharmana</name>
    <dbReference type="NCBI Taxonomy" id="328412"/>
    <lineage>
        <taxon>Bacteria</taxon>
        <taxon>Pseudomonadati</taxon>
        <taxon>Pseudomonadota</taxon>
        <taxon>Gammaproteobacteria</taxon>
        <taxon>Aeromonadales</taxon>
        <taxon>Aeromonadaceae</taxon>
        <taxon>Pseudaeromonas</taxon>
    </lineage>
</organism>
<keyword evidence="4 5" id="KW-0472">Membrane</keyword>
<keyword evidence="8" id="KW-1185">Reference proteome</keyword>
<reference evidence="8" key="1">
    <citation type="journal article" date="2019" name="Int. J. Syst. Evol. Microbiol.">
        <title>The Global Catalogue of Microorganisms (GCM) 10K type strain sequencing project: providing services to taxonomists for standard genome sequencing and annotation.</title>
        <authorList>
            <consortium name="The Broad Institute Genomics Platform"/>
            <consortium name="The Broad Institute Genome Sequencing Center for Infectious Disease"/>
            <person name="Wu L."/>
            <person name="Ma J."/>
        </authorList>
    </citation>
    <scope>NUCLEOTIDE SEQUENCE [LARGE SCALE GENOMIC DNA]</scope>
    <source>
        <strain evidence="8">CCUG 54939</strain>
    </source>
</reference>
<protein>
    <submittedName>
        <fullName evidence="7">LapA family protein</fullName>
    </submittedName>
</protein>
<dbReference type="Pfam" id="PF06305">
    <property type="entry name" value="LapA_dom"/>
    <property type="match status" value="1"/>
</dbReference>
<dbReference type="InterPro" id="IPR010445">
    <property type="entry name" value="LapA_dom"/>
</dbReference>
<evidence type="ECO:0000256" key="4">
    <source>
        <dbReference type="ARBA" id="ARBA00023136"/>
    </source>
</evidence>
<sequence length="86" mass="9928">MLAAVGLTLGAENGSYVRFNFLLAQGEYRLSSLMVFWFLSGFVLAWLMSAFWIVRLRMTRRSLRKQLVKEQHRRNDGESAVSGRND</sequence>
<keyword evidence="1" id="KW-1003">Cell membrane</keyword>
<evidence type="ECO:0000256" key="5">
    <source>
        <dbReference type="SAM" id="Phobius"/>
    </source>
</evidence>
<dbReference type="EMBL" id="JBHSAF010000014">
    <property type="protein sequence ID" value="MFC3913786.1"/>
    <property type="molecule type" value="Genomic_DNA"/>
</dbReference>
<keyword evidence="2 5" id="KW-0812">Transmembrane</keyword>
<evidence type="ECO:0000313" key="8">
    <source>
        <dbReference type="Proteomes" id="UP001595692"/>
    </source>
</evidence>
<gene>
    <name evidence="7" type="ORF">ACFOSS_09955</name>
</gene>
<evidence type="ECO:0000256" key="2">
    <source>
        <dbReference type="ARBA" id="ARBA00022692"/>
    </source>
</evidence>
<accession>A0ABV8CNJ6</accession>
<dbReference type="Proteomes" id="UP001595692">
    <property type="component" value="Unassembled WGS sequence"/>
</dbReference>
<feature type="transmembrane region" description="Helical" evidence="5">
    <location>
        <begin position="30"/>
        <end position="54"/>
    </location>
</feature>
<evidence type="ECO:0000313" key="7">
    <source>
        <dbReference type="EMBL" id="MFC3913786.1"/>
    </source>
</evidence>
<evidence type="ECO:0000256" key="1">
    <source>
        <dbReference type="ARBA" id="ARBA00022475"/>
    </source>
</evidence>